<accession>A0A443IZN2</accession>
<dbReference type="EMBL" id="QYTU02000005">
    <property type="protein sequence ID" value="RWR13603.1"/>
    <property type="molecule type" value="Genomic_DNA"/>
</dbReference>
<dbReference type="AlphaFoldDB" id="A0A443IZN2"/>
<dbReference type="NCBIfam" id="TIGR02677">
    <property type="entry name" value="TIGR02677 family protein"/>
    <property type="match status" value="1"/>
</dbReference>
<dbReference type="RefSeq" id="WP_120070382.1">
    <property type="nucleotide sequence ID" value="NZ_CP126113.1"/>
</dbReference>
<comment type="caution">
    <text evidence="1">The sequence shown here is derived from an EMBL/GenBank/DDBJ whole genome shotgun (WGS) entry which is preliminary data.</text>
</comment>
<dbReference type="OrthoDB" id="1639410at2"/>
<organism evidence="1 2">
    <name type="scientific">Siminovitchia fortis</name>
    <dbReference type="NCBI Taxonomy" id="254758"/>
    <lineage>
        <taxon>Bacteria</taxon>
        <taxon>Bacillati</taxon>
        <taxon>Bacillota</taxon>
        <taxon>Bacilli</taxon>
        <taxon>Bacillales</taxon>
        <taxon>Bacillaceae</taxon>
        <taxon>Siminovitchia</taxon>
    </lineage>
</organism>
<evidence type="ECO:0000313" key="1">
    <source>
        <dbReference type="EMBL" id="RWR13603.1"/>
    </source>
</evidence>
<reference evidence="1" key="1">
    <citation type="submission" date="2018-12" db="EMBL/GenBank/DDBJ databases">
        <authorList>
            <person name="Sun L."/>
            <person name="Chen Z."/>
        </authorList>
    </citation>
    <scope>NUCLEOTIDE SEQUENCE [LARGE SCALE GENOMIC DNA]</scope>
    <source>
        <strain evidence="1">DSM 16012</strain>
    </source>
</reference>
<protein>
    <submittedName>
        <fullName evidence="1">TIGR02677 family protein</fullName>
    </submittedName>
</protein>
<evidence type="ECO:0000313" key="2">
    <source>
        <dbReference type="Proteomes" id="UP000273811"/>
    </source>
</evidence>
<keyword evidence="2" id="KW-1185">Reference proteome</keyword>
<dbReference type="InterPro" id="IPR013493">
    <property type="entry name" value="CHP02677"/>
</dbReference>
<proteinExistence type="predicted"/>
<dbReference type="Proteomes" id="UP000273811">
    <property type="component" value="Unassembled WGS sequence"/>
</dbReference>
<dbReference type="Pfam" id="PF09660">
    <property type="entry name" value="DUF2397"/>
    <property type="match status" value="1"/>
</dbReference>
<gene>
    <name evidence="1" type="ORF">D4N35_004070</name>
</gene>
<name>A0A443IZN2_9BACI</name>
<sequence length="507" mass="60461">MDERLLKPITEASYLTADNAGRYRAILRYFYKRHERMQHFLYPEEVYAHLRQFEHFSQYTMEMLEHDLNQLVKWKNLYARQETSNVKTIEEFKKKRFRYQCSPYTVEIERMVMSLENMGEGFGGSLEKTLFDRLYESLRKLSEAGKNTDSNLTDEEWHRIWTDIYDYFTKIVQNSTDYIAYLSSENIEDRMMTEAFLTYKDHFTQYLRDFIISLQQTSLQIESVISGLPSKTIQHVAKREADYQASIPRLDQQTLTAEEIQQSVQEQWDNLKEWFLGKDGRPSELERLQNSTNETIRRMTRFVQRLGERHQHFRSRKKDYLHLADWFAHLTDINEAHCLSSLVFGVSHSRHIYAEEKRTENIYSDIWDEEPSELIIKPRARQYREKTKPTAIQNHKLEKIAALNDYMEQKEAEQRMIEQYIDQNTITFKSLPVIEPQVRKVLLSWVGKAMAKKDRTIKVESGRVLTVGLIDETLIRLESKDGVLHMPNFQIRFLPQEDDDGKRRKSL</sequence>